<feature type="region of interest" description="Disordered" evidence="1">
    <location>
        <begin position="1"/>
        <end position="57"/>
    </location>
</feature>
<dbReference type="Pfam" id="PF13837">
    <property type="entry name" value="Myb_DNA-bind_4"/>
    <property type="match status" value="1"/>
</dbReference>
<feature type="domain" description="Myb-like" evidence="2">
    <location>
        <begin position="56"/>
        <end position="117"/>
    </location>
</feature>
<dbReference type="InterPro" id="IPR001005">
    <property type="entry name" value="SANT/Myb"/>
</dbReference>
<dbReference type="EMBL" id="SDAM02000104">
    <property type="protein sequence ID" value="KAH6829788.1"/>
    <property type="molecule type" value="Genomic_DNA"/>
</dbReference>
<evidence type="ECO:0000313" key="3">
    <source>
        <dbReference type="EMBL" id="KAH6829788.1"/>
    </source>
</evidence>
<dbReference type="Gene3D" id="1.10.10.60">
    <property type="entry name" value="Homeodomain-like"/>
    <property type="match status" value="1"/>
</dbReference>
<feature type="region of interest" description="Disordered" evidence="1">
    <location>
        <begin position="201"/>
        <end position="220"/>
    </location>
</feature>
<feature type="compositionally biased region" description="Pro residues" evidence="1">
    <location>
        <begin position="9"/>
        <end position="21"/>
    </location>
</feature>
<sequence>MTSSSSSASPPPRSLHLPPPSQSHSASASPKHGILHLSLPPTESKSPPPKKSPPLPWTHQETLALIQAYQEKWYSLKKGQLKAFQWEEVAVTVAARCGFDEPSKTATQCRHKIEKLRKRYRSELQKAYPNSWQYFELMDQMERGPIPLNARPITVAKSFPNYAHSNANANATSNSNNNVSSFSHGYGSFYSSSTDYYNNDGGGGGAGDGGGSDDSDEKWNMDHGVTTAARNKSKSINHIVRGDVRSVNVGVGRVKMEQYYDGGGDSDDGDDDEAEEEEEEEREAVEEEEGGGMVLAAEIRGFTERFMGMESRKIEMMQETERYRREMEKKRTEMIVEAQRKMVDAIGKAFGAHKRAKMAQES</sequence>
<gene>
    <name evidence="3" type="ORF">C2S53_010745</name>
</gene>
<dbReference type="Proteomes" id="UP001190926">
    <property type="component" value="Unassembled WGS sequence"/>
</dbReference>
<proteinExistence type="predicted"/>
<evidence type="ECO:0000256" key="1">
    <source>
        <dbReference type="SAM" id="MobiDB-lite"/>
    </source>
</evidence>
<reference evidence="3 4" key="1">
    <citation type="journal article" date="2021" name="Nat. Commun.">
        <title>Incipient diploidization of the medicinal plant Perilla within 10,000 years.</title>
        <authorList>
            <person name="Zhang Y."/>
            <person name="Shen Q."/>
            <person name="Leng L."/>
            <person name="Zhang D."/>
            <person name="Chen S."/>
            <person name="Shi Y."/>
            <person name="Ning Z."/>
            <person name="Chen S."/>
        </authorList>
    </citation>
    <scope>NUCLEOTIDE SEQUENCE [LARGE SCALE GENOMIC DNA]</scope>
    <source>
        <strain evidence="4">cv. PC099</strain>
    </source>
</reference>
<dbReference type="InterPro" id="IPR044822">
    <property type="entry name" value="Myb_DNA-bind_4"/>
</dbReference>
<dbReference type="FunFam" id="1.10.10.60:FF:000152">
    <property type="entry name" value="Trihelix transcription factor ASIL2"/>
    <property type="match status" value="1"/>
</dbReference>
<evidence type="ECO:0000313" key="4">
    <source>
        <dbReference type="Proteomes" id="UP001190926"/>
    </source>
</evidence>
<feature type="compositionally biased region" description="Gly residues" evidence="1">
    <location>
        <begin position="201"/>
        <end position="210"/>
    </location>
</feature>
<keyword evidence="4" id="KW-1185">Reference proteome</keyword>
<dbReference type="InterPro" id="IPR044823">
    <property type="entry name" value="ASIL1/2-like"/>
</dbReference>
<dbReference type="PANTHER" id="PTHR31307:SF3">
    <property type="entry name" value="HOMEODOMAIN-LIKE SUPERFAMILY PROTEIN"/>
    <property type="match status" value="1"/>
</dbReference>
<dbReference type="PANTHER" id="PTHR31307">
    <property type="entry name" value="TRIHELIX TRANSCRIPTION FACTOR ASIL2"/>
    <property type="match status" value="1"/>
</dbReference>
<accession>A0AAD4JAY4</accession>
<name>A0AAD4JAY4_PERFH</name>
<dbReference type="SMART" id="SM00595">
    <property type="entry name" value="MADF"/>
    <property type="match status" value="1"/>
</dbReference>
<feature type="compositionally biased region" description="Acidic residues" evidence="1">
    <location>
        <begin position="264"/>
        <end position="290"/>
    </location>
</feature>
<feature type="compositionally biased region" description="Pro residues" evidence="1">
    <location>
        <begin position="46"/>
        <end position="56"/>
    </location>
</feature>
<feature type="region of interest" description="Disordered" evidence="1">
    <location>
        <begin position="257"/>
        <end position="291"/>
    </location>
</feature>
<dbReference type="AlphaFoldDB" id="A0AAD4JAY4"/>
<comment type="caution">
    <text evidence="3">The sequence shown here is derived from an EMBL/GenBank/DDBJ whole genome shotgun (WGS) entry which is preliminary data.</text>
</comment>
<dbReference type="PROSITE" id="PS50090">
    <property type="entry name" value="MYB_LIKE"/>
    <property type="match status" value="1"/>
</dbReference>
<protein>
    <recommendedName>
        <fullName evidence="2">Myb-like domain-containing protein</fullName>
    </recommendedName>
</protein>
<evidence type="ECO:0000259" key="2">
    <source>
        <dbReference type="PROSITE" id="PS50090"/>
    </source>
</evidence>
<organism evidence="3 4">
    <name type="scientific">Perilla frutescens var. hirtella</name>
    <name type="common">Perilla citriodora</name>
    <name type="synonym">Perilla setoyensis</name>
    <dbReference type="NCBI Taxonomy" id="608512"/>
    <lineage>
        <taxon>Eukaryota</taxon>
        <taxon>Viridiplantae</taxon>
        <taxon>Streptophyta</taxon>
        <taxon>Embryophyta</taxon>
        <taxon>Tracheophyta</taxon>
        <taxon>Spermatophyta</taxon>
        <taxon>Magnoliopsida</taxon>
        <taxon>eudicotyledons</taxon>
        <taxon>Gunneridae</taxon>
        <taxon>Pentapetalae</taxon>
        <taxon>asterids</taxon>
        <taxon>lamiids</taxon>
        <taxon>Lamiales</taxon>
        <taxon>Lamiaceae</taxon>
        <taxon>Nepetoideae</taxon>
        <taxon>Elsholtzieae</taxon>
        <taxon>Perilla</taxon>
    </lineage>
</organism>